<gene>
    <name evidence="1" type="ORF">FC14_GL000486</name>
</gene>
<dbReference type="Pfam" id="PF06028">
    <property type="entry name" value="DUF915"/>
    <property type="match status" value="1"/>
</dbReference>
<dbReference type="RefSeq" id="WP_056977134.1">
    <property type="nucleotide sequence ID" value="NZ_AYYP01000061.1"/>
</dbReference>
<proteinExistence type="predicted"/>
<dbReference type="PATRIC" id="fig|1423718.3.peg.505"/>
<dbReference type="OrthoDB" id="503948at2"/>
<dbReference type="InterPro" id="IPR029058">
    <property type="entry name" value="AB_hydrolase_fold"/>
</dbReference>
<keyword evidence="2" id="KW-1185">Reference proteome</keyword>
<dbReference type="InterPro" id="IPR010315">
    <property type="entry name" value="DUF915_hydro-like"/>
</dbReference>
<evidence type="ECO:0000313" key="1">
    <source>
        <dbReference type="EMBL" id="KRM63451.1"/>
    </source>
</evidence>
<sequence>MLRRKNLLVGGLLALGALFLRKFEAWAKPDIRPQVRISNQVPTLFIHGYNGNRFSFGPLIERFGKYGWGKKTAVIVVNPDGSMKISGDPSLPGGLVQVLFVKNRFPLTKQSDWLYRLTYVLKQNYHLKSLNIVAHSQGGVTVLNYLSEHANDIMLTQVVKVVTLGAPFNDFETGKTTKVLERNAPEILTPLFKKLKKSRWRYQNQIEFLNIAGDKDDGSFSDGQVALSSVLTLANLIDDSVRNYQEYVVKGKKAGHNYLLRNQQVDQVIGNFLFDLK</sequence>
<evidence type="ECO:0000313" key="2">
    <source>
        <dbReference type="Proteomes" id="UP000051008"/>
    </source>
</evidence>
<evidence type="ECO:0008006" key="3">
    <source>
        <dbReference type="Google" id="ProtNLM"/>
    </source>
</evidence>
<comment type="caution">
    <text evidence="1">The sequence shown here is derived from an EMBL/GenBank/DDBJ whole genome shotgun (WGS) entry which is preliminary data.</text>
</comment>
<reference evidence="1 2" key="1">
    <citation type="journal article" date="2015" name="Genome Announc.">
        <title>Expanding the biotechnology potential of lactobacilli through comparative genomics of 213 strains and associated genera.</title>
        <authorList>
            <person name="Sun Z."/>
            <person name="Harris H.M."/>
            <person name="McCann A."/>
            <person name="Guo C."/>
            <person name="Argimon S."/>
            <person name="Zhang W."/>
            <person name="Yang X."/>
            <person name="Jeffery I.B."/>
            <person name="Cooney J.C."/>
            <person name="Kagawa T.F."/>
            <person name="Liu W."/>
            <person name="Song Y."/>
            <person name="Salvetti E."/>
            <person name="Wrobel A."/>
            <person name="Rasinkangas P."/>
            <person name="Parkhill J."/>
            <person name="Rea M.C."/>
            <person name="O'Sullivan O."/>
            <person name="Ritari J."/>
            <person name="Douillard F.P."/>
            <person name="Paul Ross R."/>
            <person name="Yang R."/>
            <person name="Briner A.E."/>
            <person name="Felis G.E."/>
            <person name="de Vos W.M."/>
            <person name="Barrangou R."/>
            <person name="Klaenhammer T.R."/>
            <person name="Caufield P.W."/>
            <person name="Cui Y."/>
            <person name="Zhang H."/>
            <person name="O'Toole P.W."/>
        </authorList>
    </citation>
    <scope>NUCLEOTIDE SEQUENCE [LARGE SCALE GENOMIC DNA]</scope>
    <source>
        <strain evidence="1 2">DSM 20509</strain>
    </source>
</reference>
<dbReference type="SUPFAM" id="SSF53474">
    <property type="entry name" value="alpha/beta-Hydrolases"/>
    <property type="match status" value="1"/>
</dbReference>
<dbReference type="Proteomes" id="UP000051008">
    <property type="component" value="Unassembled WGS sequence"/>
</dbReference>
<organism evidence="1 2">
    <name type="scientific">Ligilactobacillus agilis DSM 20509</name>
    <dbReference type="NCBI Taxonomy" id="1423718"/>
    <lineage>
        <taxon>Bacteria</taxon>
        <taxon>Bacillati</taxon>
        <taxon>Bacillota</taxon>
        <taxon>Bacilli</taxon>
        <taxon>Lactobacillales</taxon>
        <taxon>Lactobacillaceae</taxon>
        <taxon>Ligilactobacillus</taxon>
    </lineage>
</organism>
<dbReference type="Gene3D" id="3.40.50.1820">
    <property type="entry name" value="alpha/beta hydrolase"/>
    <property type="match status" value="1"/>
</dbReference>
<dbReference type="AlphaFoldDB" id="A0A0R2AGE1"/>
<protein>
    <recommendedName>
        <fullName evidence="3">Alpha/beta hydrolase</fullName>
    </recommendedName>
</protein>
<name>A0A0R2AGE1_9LACO</name>
<accession>A0A0R2AGE1</accession>
<dbReference type="EMBL" id="AYYP01000061">
    <property type="protein sequence ID" value="KRM63451.1"/>
    <property type="molecule type" value="Genomic_DNA"/>
</dbReference>